<dbReference type="EMBL" id="DXBP01000018">
    <property type="protein sequence ID" value="HIZ41387.1"/>
    <property type="molecule type" value="Genomic_DNA"/>
</dbReference>
<sequence length="114" mass="11912">MQGDTDRKVQVALFDGGVLYDASSDAVSVWYSGPGGDGNFSEGISIEKNVLTITLNGNITAVPGNYALAVMLSRSNGKVSTWNMILKVGVVPGYGSPAAQDYFEAFQAGELGCI</sequence>
<reference evidence="1" key="1">
    <citation type="journal article" date="2021" name="PeerJ">
        <title>Extensive microbial diversity within the chicken gut microbiome revealed by metagenomics and culture.</title>
        <authorList>
            <person name="Gilroy R."/>
            <person name="Ravi A."/>
            <person name="Getino M."/>
            <person name="Pursley I."/>
            <person name="Horton D.L."/>
            <person name="Alikhan N.F."/>
            <person name="Baker D."/>
            <person name="Gharbi K."/>
            <person name="Hall N."/>
            <person name="Watson M."/>
            <person name="Adriaenssens E.M."/>
            <person name="Foster-Nyarko E."/>
            <person name="Jarju S."/>
            <person name="Secka A."/>
            <person name="Antonio M."/>
            <person name="Oren A."/>
            <person name="Chaudhuri R.R."/>
            <person name="La Ragione R."/>
            <person name="Hildebrand F."/>
            <person name="Pallen M.J."/>
        </authorList>
    </citation>
    <scope>NUCLEOTIDE SEQUENCE</scope>
    <source>
        <strain evidence="1">ChiSxjej1B13-11774</strain>
    </source>
</reference>
<name>A0A9D2EQ85_9FIRM</name>
<reference evidence="1" key="2">
    <citation type="submission" date="2021-04" db="EMBL/GenBank/DDBJ databases">
        <authorList>
            <person name="Gilroy R."/>
        </authorList>
    </citation>
    <scope>NUCLEOTIDE SEQUENCE</scope>
    <source>
        <strain evidence="1">ChiSxjej1B13-11774</strain>
    </source>
</reference>
<evidence type="ECO:0000313" key="2">
    <source>
        <dbReference type="Proteomes" id="UP000824048"/>
    </source>
</evidence>
<proteinExistence type="predicted"/>
<gene>
    <name evidence="1" type="ORF">H9811_02375</name>
</gene>
<dbReference type="Proteomes" id="UP000824048">
    <property type="component" value="Unassembled WGS sequence"/>
</dbReference>
<evidence type="ECO:0000313" key="1">
    <source>
        <dbReference type="EMBL" id="HIZ41387.1"/>
    </source>
</evidence>
<comment type="caution">
    <text evidence="1">The sequence shown here is derived from an EMBL/GenBank/DDBJ whole genome shotgun (WGS) entry which is preliminary data.</text>
</comment>
<accession>A0A9D2EQ85</accession>
<protein>
    <submittedName>
        <fullName evidence="1">Uncharacterized protein</fullName>
    </submittedName>
</protein>
<dbReference type="AlphaFoldDB" id="A0A9D2EQ85"/>
<organism evidence="1 2">
    <name type="scientific">Candidatus Gemmiger excrementigallinarum</name>
    <dbReference type="NCBI Taxonomy" id="2838609"/>
    <lineage>
        <taxon>Bacteria</taxon>
        <taxon>Bacillati</taxon>
        <taxon>Bacillota</taxon>
        <taxon>Clostridia</taxon>
        <taxon>Eubacteriales</taxon>
        <taxon>Gemmiger</taxon>
    </lineage>
</organism>